<proteinExistence type="inferred from homology"/>
<dbReference type="Pfam" id="PF00150">
    <property type="entry name" value="Cellulase"/>
    <property type="match status" value="1"/>
</dbReference>
<evidence type="ECO:0000256" key="17">
    <source>
        <dbReference type="ARBA" id="ARBA00041265"/>
    </source>
</evidence>
<dbReference type="InterPro" id="IPR050386">
    <property type="entry name" value="Glycosyl_hydrolase_5"/>
</dbReference>
<dbReference type="GO" id="GO:0005576">
    <property type="term" value="C:extracellular region"/>
    <property type="evidence" value="ECO:0007669"/>
    <property type="project" value="UniProtKB-SubCell"/>
</dbReference>
<comment type="caution">
    <text evidence="21">The sequence shown here is derived from an EMBL/GenBank/DDBJ whole genome shotgun (WGS) entry which is preliminary data.</text>
</comment>
<evidence type="ECO:0000256" key="8">
    <source>
        <dbReference type="ARBA" id="ARBA00023211"/>
    </source>
</evidence>
<organism evidence="21 22">
    <name type="scientific">Monascus purpureus</name>
    <name type="common">Red mold</name>
    <name type="synonym">Monascus anka</name>
    <dbReference type="NCBI Taxonomy" id="5098"/>
    <lineage>
        <taxon>Eukaryota</taxon>
        <taxon>Fungi</taxon>
        <taxon>Dikarya</taxon>
        <taxon>Ascomycota</taxon>
        <taxon>Pezizomycotina</taxon>
        <taxon>Eurotiomycetes</taxon>
        <taxon>Eurotiomycetidae</taxon>
        <taxon>Eurotiales</taxon>
        <taxon>Aspergillaceae</taxon>
        <taxon>Monascus</taxon>
    </lineage>
</organism>
<evidence type="ECO:0000256" key="7">
    <source>
        <dbReference type="ARBA" id="ARBA00022801"/>
    </source>
</evidence>
<keyword evidence="6 19" id="KW-0732">Signal</keyword>
<accession>A0A507R697</accession>
<keyword evidence="10 18" id="KW-0326">Glycosidase</keyword>
<evidence type="ECO:0000256" key="18">
    <source>
        <dbReference type="RuleBase" id="RU361153"/>
    </source>
</evidence>
<evidence type="ECO:0000256" key="13">
    <source>
        <dbReference type="ARBA" id="ARBA00036824"/>
    </source>
</evidence>
<gene>
    <name evidence="21" type="primary">EXG1</name>
    <name evidence="21" type="ORF">MPDQ_003044</name>
</gene>
<dbReference type="PANTHER" id="PTHR31297:SF1">
    <property type="entry name" value="GLUCAN 1,3-BETA-GLUCOSIDASE I_II-RELATED"/>
    <property type="match status" value="1"/>
</dbReference>
<evidence type="ECO:0000256" key="11">
    <source>
        <dbReference type="ARBA" id="ARBA00023316"/>
    </source>
</evidence>
<evidence type="ECO:0000256" key="14">
    <source>
        <dbReference type="ARBA" id="ARBA00037254"/>
    </source>
</evidence>
<dbReference type="EC" id="3.2.1.58" evidence="15"/>
<dbReference type="GO" id="GO:0071555">
    <property type="term" value="P:cell wall organization"/>
    <property type="evidence" value="ECO:0007669"/>
    <property type="project" value="UniProtKB-KW"/>
</dbReference>
<evidence type="ECO:0000256" key="9">
    <source>
        <dbReference type="ARBA" id="ARBA00023277"/>
    </source>
</evidence>
<dbReference type="GO" id="GO:0009251">
    <property type="term" value="P:glucan catabolic process"/>
    <property type="evidence" value="ECO:0007669"/>
    <property type="project" value="TreeGrafter"/>
</dbReference>
<keyword evidence="11" id="KW-0961">Cell wall biogenesis/degradation</keyword>
<comment type="function">
    <text evidence="14">Beta-glucanases participate in the metabolism of beta-glucan, the main structural component of the cell wall. It could also function biosynthetically as a transglycosylase.</text>
</comment>
<evidence type="ECO:0000256" key="2">
    <source>
        <dbReference type="ARBA" id="ARBA00004613"/>
    </source>
</evidence>
<evidence type="ECO:0000256" key="3">
    <source>
        <dbReference type="ARBA" id="ARBA00005641"/>
    </source>
</evidence>
<dbReference type="InterPro" id="IPR001547">
    <property type="entry name" value="Glyco_hydro_5"/>
</dbReference>
<dbReference type="OrthoDB" id="62120at2759"/>
<keyword evidence="5" id="KW-0964">Secreted</keyword>
<evidence type="ECO:0000313" key="22">
    <source>
        <dbReference type="Proteomes" id="UP000319663"/>
    </source>
</evidence>
<name>A0A507R697_MONPU</name>
<keyword evidence="12" id="KW-0624">Polysaccharide degradation</keyword>
<evidence type="ECO:0000256" key="6">
    <source>
        <dbReference type="ARBA" id="ARBA00022729"/>
    </source>
</evidence>
<evidence type="ECO:0000313" key="21">
    <source>
        <dbReference type="EMBL" id="TQB77406.1"/>
    </source>
</evidence>
<comment type="subcellular location">
    <subcellularLocation>
        <location evidence="2">Secreted</location>
    </subcellularLocation>
</comment>
<protein>
    <recommendedName>
        <fullName evidence="15">glucan 1,3-beta-glucosidase</fullName>
        <ecNumber evidence="15">3.2.1.58</ecNumber>
    </recommendedName>
    <alternativeName>
        <fullName evidence="17">Exo-1,3-beta-glucanase 1</fullName>
    </alternativeName>
    <alternativeName>
        <fullName evidence="16">Exo-1,3-beta-glucanase A</fullName>
    </alternativeName>
</protein>
<dbReference type="EMBL" id="VIFY01000002">
    <property type="protein sequence ID" value="TQB77406.1"/>
    <property type="molecule type" value="Genomic_DNA"/>
</dbReference>
<evidence type="ECO:0000256" key="4">
    <source>
        <dbReference type="ARBA" id="ARBA00011245"/>
    </source>
</evidence>
<keyword evidence="7 18" id="KW-0378">Hydrolase</keyword>
<feature type="signal peptide" evidence="19">
    <location>
        <begin position="1"/>
        <end position="21"/>
    </location>
</feature>
<dbReference type="Gene3D" id="3.20.20.80">
    <property type="entry name" value="Glycosidases"/>
    <property type="match status" value="1"/>
</dbReference>
<keyword evidence="22" id="KW-1185">Reference proteome</keyword>
<keyword evidence="9" id="KW-0119">Carbohydrate metabolism</keyword>
<feature type="chain" id="PRO_5021210367" description="glucan 1,3-beta-glucosidase" evidence="19">
    <location>
        <begin position="22"/>
        <end position="420"/>
    </location>
</feature>
<evidence type="ECO:0000256" key="5">
    <source>
        <dbReference type="ARBA" id="ARBA00022525"/>
    </source>
</evidence>
<dbReference type="InterPro" id="IPR017853">
    <property type="entry name" value="GH"/>
</dbReference>
<sequence length="420" mass="46646">MFHSTLRKALLAFPLLALGHAIPLNLRLESRDLTFDYNNQKVRGVNLGGWFVLEPWITPSIFDSAGDSAVDEYTLSANLGGSAQSVLSNHWNTFITEDDFYKIAQAGLNHVRIPVGYWAVTPLSGEPYVQGQLEVLDKAINWARNAGIKVLVDLHGAPGSQNGFDNSGRRGSINWQQGDTVQQTREAIYSLAQRYAPHTDVVAAIEAINEPFTPGGINLDELKQYYYDVWGEVREVSNDTTVVLHDGFQPVDSWNGFMNVASGKWYVMMDTHHYEVFENDLLAQDINGHVSTACQFGSQHLQNVDKWTVVGEWSGAVTDCAKYLNGKGIGARYDGTYEGSSYIGDCAGKATGSVDGLSDVEKADTRRFIEAQLDAYERVTGWLFWTWKTEGAPGWDLQELIDRGIFPQPVTSRQYPNQCG</sequence>
<comment type="similarity">
    <text evidence="3 18">Belongs to the glycosyl hydrolase 5 (cellulase A) family.</text>
</comment>
<dbReference type="Proteomes" id="UP000319663">
    <property type="component" value="Unassembled WGS sequence"/>
</dbReference>
<keyword evidence="8" id="KW-0464">Manganese</keyword>
<dbReference type="GO" id="GO:0009986">
    <property type="term" value="C:cell surface"/>
    <property type="evidence" value="ECO:0007669"/>
    <property type="project" value="TreeGrafter"/>
</dbReference>
<evidence type="ECO:0000256" key="1">
    <source>
        <dbReference type="ARBA" id="ARBA00001936"/>
    </source>
</evidence>
<evidence type="ECO:0000256" key="19">
    <source>
        <dbReference type="SAM" id="SignalP"/>
    </source>
</evidence>
<comment type="cofactor">
    <cofactor evidence="1">
        <name>Mn(2+)</name>
        <dbReference type="ChEBI" id="CHEBI:29035"/>
    </cofactor>
</comment>
<dbReference type="AlphaFoldDB" id="A0A507R697"/>
<evidence type="ECO:0000256" key="10">
    <source>
        <dbReference type="ARBA" id="ARBA00023295"/>
    </source>
</evidence>
<evidence type="ECO:0000256" key="12">
    <source>
        <dbReference type="ARBA" id="ARBA00023326"/>
    </source>
</evidence>
<evidence type="ECO:0000256" key="16">
    <source>
        <dbReference type="ARBA" id="ARBA00041261"/>
    </source>
</evidence>
<evidence type="ECO:0000256" key="15">
    <source>
        <dbReference type="ARBA" id="ARBA00038929"/>
    </source>
</evidence>
<dbReference type="SUPFAM" id="SSF51445">
    <property type="entry name" value="(Trans)glycosidases"/>
    <property type="match status" value="1"/>
</dbReference>
<evidence type="ECO:0000259" key="20">
    <source>
        <dbReference type="Pfam" id="PF00150"/>
    </source>
</evidence>
<reference evidence="21 22" key="1">
    <citation type="submission" date="2019-06" db="EMBL/GenBank/DDBJ databases">
        <title>Wine fermentation using esterase from Monascus purpureus.</title>
        <authorList>
            <person name="Geng C."/>
            <person name="Zhang Y."/>
        </authorList>
    </citation>
    <scope>NUCLEOTIDE SEQUENCE [LARGE SCALE GENOMIC DNA]</scope>
    <source>
        <strain evidence="21">HQ1</strain>
    </source>
</reference>
<comment type="subunit">
    <text evidence="4">Monomer.</text>
</comment>
<dbReference type="PANTHER" id="PTHR31297">
    <property type="entry name" value="GLUCAN ENDO-1,6-BETA-GLUCOSIDASE B"/>
    <property type="match status" value="1"/>
</dbReference>
<dbReference type="GO" id="GO:0004338">
    <property type="term" value="F:glucan exo-1,3-beta-glucosidase activity"/>
    <property type="evidence" value="ECO:0007669"/>
    <property type="project" value="UniProtKB-EC"/>
</dbReference>
<dbReference type="FunFam" id="3.20.20.80:FF:000033">
    <property type="entry name" value="Glucan 1,3-beta-glucosidase A"/>
    <property type="match status" value="1"/>
</dbReference>
<comment type="catalytic activity">
    <reaction evidence="13">
        <text>Successive hydrolysis of beta-D-glucose units from the non-reducing ends of (1-&gt;3)-beta-D-glucans, releasing alpha-glucose.</text>
        <dbReference type="EC" id="3.2.1.58"/>
    </reaction>
</comment>
<feature type="domain" description="Glycoside hydrolase family 5" evidence="20">
    <location>
        <begin position="87"/>
        <end position="315"/>
    </location>
</feature>
<dbReference type="STRING" id="5098.A0A507R697"/>